<dbReference type="RefSeq" id="WP_014731955.1">
    <property type="nucleotide sequence ID" value="NC_017934.1"/>
</dbReference>
<organism evidence="1 2">
    <name type="scientific">Mesotoga prima MesG1.Ag.4.2</name>
    <dbReference type="NCBI Taxonomy" id="660470"/>
    <lineage>
        <taxon>Bacteria</taxon>
        <taxon>Thermotogati</taxon>
        <taxon>Thermotogota</taxon>
        <taxon>Thermotogae</taxon>
        <taxon>Kosmotogales</taxon>
        <taxon>Kosmotogaceae</taxon>
        <taxon>Mesotoga</taxon>
    </lineage>
</organism>
<evidence type="ECO:0000313" key="2">
    <source>
        <dbReference type="Proteomes" id="UP000002881"/>
    </source>
</evidence>
<proteinExistence type="predicted"/>
<keyword evidence="2" id="KW-1185">Reference proteome</keyword>
<dbReference type="eggNOG" id="COG1503">
    <property type="taxonomic scope" value="Bacteria"/>
</dbReference>
<dbReference type="EMBL" id="CP003532">
    <property type="protein sequence ID" value="AFK08250.1"/>
    <property type="molecule type" value="Genomic_DNA"/>
</dbReference>
<dbReference type="AlphaFoldDB" id="I2F8J7"/>
<dbReference type="GeneID" id="87108349"/>
<dbReference type="STRING" id="660470.Theba_2650"/>
<gene>
    <name evidence="1" type="ORF">Theba_2650</name>
</gene>
<dbReference type="Proteomes" id="UP000002881">
    <property type="component" value="Chromosome"/>
</dbReference>
<sequence length="397" mass="46167">MDDFKPRVLRRAEMEKELEKLLNVEAEIRSDSYLLTFYFPMENMTRADAERHVKSFILEHLRKDEKLSGMGKINQRIVEAVLTGLGNTKELRRGLAIFVEFRMGEDVKADEVIEGLSIIPLSQVPEKEIYIGKTFDLDQLIWLSSSSIDALIVSLEREKSSFYAMDGNKLSLIKSIENEFIRKKEQEYMEEYSPSPSSGAMYHGNASEKVGRAKEEENRRFLQKIASLIKNDEDLPKDVNYLVIYYSSSFNETMEKFKNEARQLLPYAHPVFVQKTLNQERQLQEDASKLIESVSRKIRREFLHNAKENFEKYVEGWTEVSKAANDRRIDTLFINPTERKRGYVLGRELVYTHAVKDSREVRNVGPWIVRSVVNNDGKVVVVDKELLDCEIAARLRY</sequence>
<name>I2F8J7_9BACT</name>
<dbReference type="HOGENOM" id="CLU_694093_0_0_0"/>
<dbReference type="KEGG" id="mpg:Theba_2650"/>
<protein>
    <submittedName>
        <fullName evidence="1">Uncharacterized protein</fullName>
    </submittedName>
</protein>
<evidence type="ECO:0000313" key="1">
    <source>
        <dbReference type="EMBL" id="AFK08250.1"/>
    </source>
</evidence>
<reference evidence="1 2" key="1">
    <citation type="journal article" date="2012" name="Genome Biol. Evol.">
        <title>Genome Sequence of the Mesophilic Thermotogales Bacterium Mesotoga prima MesG1.Ag.4.2 Reveals the Largest Thermotogales Genome To Date.</title>
        <authorList>
            <person name="Zhaxybayeva O."/>
            <person name="Swithers K.S."/>
            <person name="Foght J."/>
            <person name="Green A.G."/>
            <person name="Bruce D."/>
            <person name="Detter C."/>
            <person name="Han S."/>
            <person name="Teshima H."/>
            <person name="Han J."/>
            <person name="Woyke T."/>
            <person name="Pitluck S."/>
            <person name="Nolan M."/>
            <person name="Ivanova N."/>
            <person name="Pati A."/>
            <person name="Land M.L."/>
            <person name="Dlutek M."/>
            <person name="Doolittle W.F."/>
            <person name="Noll K.M."/>
            <person name="Nesbo C.L."/>
        </authorList>
    </citation>
    <scope>NUCLEOTIDE SEQUENCE [LARGE SCALE GENOMIC DNA]</scope>
    <source>
        <strain evidence="2">mesG1.Ag.4.2</strain>
    </source>
</reference>
<accession>I2F8J7</accession>